<evidence type="ECO:0000313" key="2">
    <source>
        <dbReference type="Proteomes" id="UP000813427"/>
    </source>
</evidence>
<sequence length="310" mass="35310">MAAERLNNFALDSQKLHSDMDQLLQDLPALELISTSTPDIPGAKRLDKLVRESQKLLTEAERLAPEGWQLMWDLSLELVDVSESEAMTPFVLENRRQLLEAQRLNLDIDQLLHFPALKPLSTATSHIPCAERLEKLRLEVGKLYSDVRQLVLDFPDLMTKPASASSIPFDNETERVDRLVREAWRVRSEINQVQHDFPALRINLASRYDIPSNEVDPWRILGAFKSYSTFTRPNTIRRIHDNLVVVQQDPIVQLKKRAGDMHDEVFLMGAALRKVDPELAKSDQRELNANLDKLIKGLKEIKADAGAVEP</sequence>
<proteinExistence type="predicted"/>
<dbReference type="AlphaFoldDB" id="A0A8K0W712"/>
<name>A0A8K0W712_9HYPO</name>
<dbReference type="OrthoDB" id="10319133at2759"/>
<dbReference type="Proteomes" id="UP000813427">
    <property type="component" value="Unassembled WGS sequence"/>
</dbReference>
<evidence type="ECO:0000313" key="1">
    <source>
        <dbReference type="EMBL" id="KAH7233103.1"/>
    </source>
</evidence>
<organism evidence="1 2">
    <name type="scientific">Fusarium tricinctum</name>
    <dbReference type="NCBI Taxonomy" id="61284"/>
    <lineage>
        <taxon>Eukaryota</taxon>
        <taxon>Fungi</taxon>
        <taxon>Dikarya</taxon>
        <taxon>Ascomycota</taxon>
        <taxon>Pezizomycotina</taxon>
        <taxon>Sordariomycetes</taxon>
        <taxon>Hypocreomycetidae</taxon>
        <taxon>Hypocreales</taxon>
        <taxon>Nectriaceae</taxon>
        <taxon>Fusarium</taxon>
        <taxon>Fusarium tricinctum species complex</taxon>
    </lineage>
</organism>
<reference evidence="1" key="1">
    <citation type="journal article" date="2021" name="Nat. Commun.">
        <title>Genetic determinants of endophytism in the Arabidopsis root mycobiome.</title>
        <authorList>
            <person name="Mesny F."/>
            <person name="Miyauchi S."/>
            <person name="Thiergart T."/>
            <person name="Pickel B."/>
            <person name="Atanasova L."/>
            <person name="Karlsson M."/>
            <person name="Huettel B."/>
            <person name="Barry K.W."/>
            <person name="Haridas S."/>
            <person name="Chen C."/>
            <person name="Bauer D."/>
            <person name="Andreopoulos W."/>
            <person name="Pangilinan J."/>
            <person name="LaButti K."/>
            <person name="Riley R."/>
            <person name="Lipzen A."/>
            <person name="Clum A."/>
            <person name="Drula E."/>
            <person name="Henrissat B."/>
            <person name="Kohler A."/>
            <person name="Grigoriev I.V."/>
            <person name="Martin F.M."/>
            <person name="Hacquard S."/>
        </authorList>
    </citation>
    <scope>NUCLEOTIDE SEQUENCE</scope>
    <source>
        <strain evidence="1">MPI-SDFR-AT-0068</strain>
    </source>
</reference>
<gene>
    <name evidence="1" type="ORF">BKA59DRAFT_517528</name>
</gene>
<comment type="caution">
    <text evidence="1">The sequence shown here is derived from an EMBL/GenBank/DDBJ whole genome shotgun (WGS) entry which is preliminary data.</text>
</comment>
<keyword evidence="2" id="KW-1185">Reference proteome</keyword>
<accession>A0A8K0W712</accession>
<dbReference type="EMBL" id="JAGPXF010000008">
    <property type="protein sequence ID" value="KAH7233103.1"/>
    <property type="molecule type" value="Genomic_DNA"/>
</dbReference>
<protein>
    <submittedName>
        <fullName evidence="1">Uncharacterized protein</fullName>
    </submittedName>
</protein>